<feature type="signal peptide" evidence="2">
    <location>
        <begin position="1"/>
        <end position="22"/>
    </location>
</feature>
<organism evidence="3 4">
    <name type="scientific">Fragilariopsis cylindrus CCMP1102</name>
    <dbReference type="NCBI Taxonomy" id="635003"/>
    <lineage>
        <taxon>Eukaryota</taxon>
        <taxon>Sar</taxon>
        <taxon>Stramenopiles</taxon>
        <taxon>Ochrophyta</taxon>
        <taxon>Bacillariophyta</taxon>
        <taxon>Bacillariophyceae</taxon>
        <taxon>Bacillariophycidae</taxon>
        <taxon>Bacillariales</taxon>
        <taxon>Bacillariaceae</taxon>
        <taxon>Fragilariopsis</taxon>
    </lineage>
</organism>
<feature type="chain" id="PRO_5009191924" evidence="2">
    <location>
        <begin position="23"/>
        <end position="101"/>
    </location>
</feature>
<dbReference type="AlphaFoldDB" id="A0A1E7EJ72"/>
<evidence type="ECO:0000313" key="3">
    <source>
        <dbReference type="EMBL" id="OEU05949.1"/>
    </source>
</evidence>
<feature type="transmembrane region" description="Helical" evidence="1">
    <location>
        <begin position="46"/>
        <end position="67"/>
    </location>
</feature>
<keyword evidence="1" id="KW-1133">Transmembrane helix</keyword>
<dbReference type="EMBL" id="KV784441">
    <property type="protein sequence ID" value="OEU05949.1"/>
    <property type="molecule type" value="Genomic_DNA"/>
</dbReference>
<protein>
    <submittedName>
        <fullName evidence="3">Uncharacterized protein</fullName>
    </submittedName>
</protein>
<dbReference type="InParanoid" id="A0A1E7EJ72"/>
<keyword evidence="1" id="KW-0472">Membrane</keyword>
<accession>A0A1E7EJ72</accession>
<keyword evidence="4" id="KW-1185">Reference proteome</keyword>
<dbReference type="KEGG" id="fcy:FRACYDRAFT_257236"/>
<proteinExistence type="predicted"/>
<name>A0A1E7EJ72_9STRA</name>
<evidence type="ECO:0000256" key="1">
    <source>
        <dbReference type="SAM" id="Phobius"/>
    </source>
</evidence>
<reference evidence="3 4" key="1">
    <citation type="submission" date="2016-09" db="EMBL/GenBank/DDBJ databases">
        <title>Extensive genetic diversity and differential bi-allelic expression allows diatom success in the polar Southern Ocean.</title>
        <authorList>
            <consortium name="DOE Joint Genome Institute"/>
            <person name="Mock T."/>
            <person name="Otillar R.P."/>
            <person name="Strauss J."/>
            <person name="Dupont C."/>
            <person name="Frickenhaus S."/>
            <person name="Maumus F."/>
            <person name="Mcmullan M."/>
            <person name="Sanges R."/>
            <person name="Schmutz J."/>
            <person name="Toseland A."/>
            <person name="Valas R."/>
            <person name="Veluchamy A."/>
            <person name="Ward B.J."/>
            <person name="Allen A."/>
            <person name="Barry K."/>
            <person name="Falciatore A."/>
            <person name="Ferrante M."/>
            <person name="Fortunato A.E."/>
            <person name="Gloeckner G."/>
            <person name="Gruber A."/>
            <person name="Hipkin R."/>
            <person name="Janech M."/>
            <person name="Kroth P."/>
            <person name="Leese F."/>
            <person name="Lindquist E."/>
            <person name="Lyon B.R."/>
            <person name="Martin J."/>
            <person name="Mayer C."/>
            <person name="Parker M."/>
            <person name="Quesneville H."/>
            <person name="Raymond J."/>
            <person name="Uhlig C."/>
            <person name="Valentin K.U."/>
            <person name="Worden A.Z."/>
            <person name="Armbrust E.V."/>
            <person name="Bowler C."/>
            <person name="Green B."/>
            <person name="Moulton V."/>
            <person name="Van Oosterhout C."/>
            <person name="Grigoriev I."/>
        </authorList>
    </citation>
    <scope>NUCLEOTIDE SEQUENCE [LARGE SCALE GENOMIC DNA]</scope>
    <source>
        <strain evidence="3 4">CCMP1102</strain>
    </source>
</reference>
<gene>
    <name evidence="3" type="ORF">FRACYDRAFT_257236</name>
</gene>
<sequence length="101" mass="11411">MALRRLFGAVCLLLLLLLLCFSIPLSLLKVEENRKENYVRNYPMQLKYYVLISVSVNVSFAMEIFSYDTVVGGGKKTKSISEATIESEDSSSSSFHLPSFY</sequence>
<keyword evidence="2" id="KW-0732">Signal</keyword>
<dbReference type="Proteomes" id="UP000095751">
    <property type="component" value="Unassembled WGS sequence"/>
</dbReference>
<evidence type="ECO:0000256" key="2">
    <source>
        <dbReference type="SAM" id="SignalP"/>
    </source>
</evidence>
<keyword evidence="1" id="KW-0812">Transmembrane</keyword>
<evidence type="ECO:0000313" key="4">
    <source>
        <dbReference type="Proteomes" id="UP000095751"/>
    </source>
</evidence>